<dbReference type="InterPro" id="IPR004291">
    <property type="entry name" value="Transposase_IS66_central"/>
</dbReference>
<dbReference type="EMBL" id="AM778851">
    <property type="protein sequence ID" value="CAO86213.1"/>
    <property type="molecule type" value="Genomic_DNA"/>
</dbReference>
<dbReference type="Pfam" id="PF13007">
    <property type="entry name" value="LZ_Tnp_IS66"/>
    <property type="match status" value="1"/>
</dbReference>
<protein>
    <submittedName>
        <fullName evidence="5">Genome sequencing data, contig C210</fullName>
    </submittedName>
</protein>
<dbReference type="InterPro" id="IPR024474">
    <property type="entry name" value="Znf_dom_IS66"/>
</dbReference>
<gene>
    <name evidence="5" type="ORF">IPF_5600</name>
</gene>
<sequence length="254" mass="28326">MDADALASENTLLKARLAELEAALSEVQEANRRLEDILRTAQRAQFGKSSEKLSPDQFNLPLEDAELAQGVLEAAQEKAEAALQGLGAKTPRKPARNRGHLPPHLPQIERVIEPASTLCPCGCEMARIGEDVSKRLDVIPAQFRVLVTRRPKYACRRCSQAVAQAHAPEHVVPGGMPTERFIAWIIVSKFGDHLPFYRQAEIFKRQGIDLDRGTLGNWVGRACFHLTPVIDVTVRRDRYPFQRHGIRSSTLVIL</sequence>
<evidence type="ECO:0000259" key="2">
    <source>
        <dbReference type="Pfam" id="PF03050"/>
    </source>
</evidence>
<dbReference type="InterPro" id="IPR052344">
    <property type="entry name" value="Transposase-related"/>
</dbReference>
<name>A8Y9M5_MICA7</name>
<evidence type="ECO:0000256" key="1">
    <source>
        <dbReference type="SAM" id="Coils"/>
    </source>
</evidence>
<accession>A8Y9M5</accession>
<feature type="coiled-coil region" evidence="1">
    <location>
        <begin position="3"/>
        <end position="44"/>
    </location>
</feature>
<feature type="domain" description="Transposase IS66 central" evidence="2">
    <location>
        <begin position="175"/>
        <end position="232"/>
    </location>
</feature>
<dbReference type="PANTHER" id="PTHR33678:SF1">
    <property type="entry name" value="BLL1576 PROTEIN"/>
    <property type="match status" value="1"/>
</dbReference>
<dbReference type="Pfam" id="PF03050">
    <property type="entry name" value="DDE_Tnp_IS66"/>
    <property type="match status" value="1"/>
</dbReference>
<evidence type="ECO:0000313" key="5">
    <source>
        <dbReference type="EMBL" id="CAO86213.1"/>
    </source>
</evidence>
<organism evidence="5">
    <name type="scientific">Microcystis aeruginosa (strain PCC 7806)</name>
    <dbReference type="NCBI Taxonomy" id="267872"/>
    <lineage>
        <taxon>Bacteria</taxon>
        <taxon>Bacillati</taxon>
        <taxon>Cyanobacteriota</taxon>
        <taxon>Cyanophyceae</taxon>
        <taxon>Oscillatoriophycideae</taxon>
        <taxon>Chroococcales</taxon>
        <taxon>Microcystaceae</taxon>
        <taxon>Microcystis</taxon>
    </lineage>
</organism>
<dbReference type="AlphaFoldDB" id="A8Y9M5"/>
<feature type="domain" description="Transposase IS66 zinc-finger binding" evidence="3">
    <location>
        <begin position="117"/>
        <end position="158"/>
    </location>
</feature>
<proteinExistence type="predicted"/>
<feature type="domain" description="Transposase TnpC homeodomain" evidence="4">
    <location>
        <begin position="33"/>
        <end position="109"/>
    </location>
</feature>
<dbReference type="Pfam" id="PF13005">
    <property type="entry name" value="zf-IS66"/>
    <property type="match status" value="1"/>
</dbReference>
<evidence type="ECO:0000259" key="4">
    <source>
        <dbReference type="Pfam" id="PF13007"/>
    </source>
</evidence>
<dbReference type="InterPro" id="IPR024463">
    <property type="entry name" value="Transposase_TnpC_homeodom"/>
</dbReference>
<keyword evidence="1" id="KW-0175">Coiled coil</keyword>
<evidence type="ECO:0000259" key="3">
    <source>
        <dbReference type="Pfam" id="PF13005"/>
    </source>
</evidence>
<reference evidence="5" key="1">
    <citation type="submission" date="2007-08" db="EMBL/GenBank/DDBJ databases">
        <authorList>
            <person name="Frangeul L."/>
        </authorList>
    </citation>
    <scope>NUCLEOTIDE SEQUENCE</scope>
    <source>
        <strain evidence="5">PCC 7806</strain>
    </source>
</reference>
<dbReference type="PANTHER" id="PTHR33678">
    <property type="entry name" value="BLL1576 PROTEIN"/>
    <property type="match status" value="1"/>
</dbReference>